<dbReference type="OMA" id="VCCNGET"/>
<keyword evidence="3" id="KW-1185">Reference proteome</keyword>
<protein>
    <recommendedName>
        <fullName evidence="1">FBD domain-containing protein</fullName>
    </recommendedName>
</protein>
<dbReference type="Proteomes" id="UP000594261">
    <property type="component" value="Chromosome 11"/>
</dbReference>
<dbReference type="AlphaFoldDB" id="A0A7N2MUD2"/>
<dbReference type="KEGG" id="qlo:115967749"/>
<evidence type="ECO:0000313" key="2">
    <source>
        <dbReference type="EnsemblPlants" id="QL11p003836:mrna"/>
    </source>
</evidence>
<dbReference type="Gene3D" id="3.80.10.10">
    <property type="entry name" value="Ribonuclease Inhibitor"/>
    <property type="match status" value="1"/>
</dbReference>
<dbReference type="PANTHER" id="PTHR31900">
    <property type="entry name" value="F-BOX/RNI SUPERFAMILY PROTEIN-RELATED"/>
    <property type="match status" value="1"/>
</dbReference>
<dbReference type="RefSeq" id="XP_030942740.1">
    <property type="nucleotide sequence ID" value="XM_031086880.1"/>
</dbReference>
<accession>A0A7N2MUD2</accession>
<dbReference type="InterPro" id="IPR036047">
    <property type="entry name" value="F-box-like_dom_sf"/>
</dbReference>
<dbReference type="GeneID" id="115967749"/>
<dbReference type="CDD" id="cd22160">
    <property type="entry name" value="F-box_AtFBL13-like"/>
    <property type="match status" value="1"/>
</dbReference>
<dbReference type="PANTHER" id="PTHR31900:SF34">
    <property type="entry name" value="EMB|CAB62440.1-RELATED"/>
    <property type="match status" value="1"/>
</dbReference>
<dbReference type="EnsemblPlants" id="QL11p003836:mrna">
    <property type="protein sequence ID" value="QL11p003836:mrna"/>
    <property type="gene ID" value="QL11p003836"/>
</dbReference>
<dbReference type="Pfam" id="PF24758">
    <property type="entry name" value="LRR_At5g56370"/>
    <property type="match status" value="1"/>
</dbReference>
<reference evidence="2" key="2">
    <citation type="submission" date="2021-01" db="UniProtKB">
        <authorList>
            <consortium name="EnsemblPlants"/>
        </authorList>
    </citation>
    <scope>IDENTIFICATION</scope>
</reference>
<evidence type="ECO:0000313" key="3">
    <source>
        <dbReference type="Proteomes" id="UP000594261"/>
    </source>
</evidence>
<reference evidence="2 3" key="1">
    <citation type="journal article" date="2016" name="G3 (Bethesda)">
        <title>First Draft Assembly and Annotation of the Genome of a California Endemic Oak Quercus lobata Nee (Fagaceae).</title>
        <authorList>
            <person name="Sork V.L."/>
            <person name="Fitz-Gibbon S.T."/>
            <person name="Puiu D."/>
            <person name="Crepeau M."/>
            <person name="Gugger P.F."/>
            <person name="Sherman R."/>
            <person name="Stevens K."/>
            <person name="Langley C.H."/>
            <person name="Pellegrini M."/>
            <person name="Salzberg S.L."/>
        </authorList>
    </citation>
    <scope>NUCLEOTIDE SEQUENCE [LARGE SCALE GENOMIC DNA]</scope>
    <source>
        <strain evidence="2 3">cv. SW786</strain>
    </source>
</reference>
<evidence type="ECO:0000259" key="1">
    <source>
        <dbReference type="SMART" id="SM00579"/>
    </source>
</evidence>
<gene>
    <name evidence="2" type="primary">LOC115967749</name>
</gene>
<dbReference type="RefSeq" id="XP_030942741.1">
    <property type="nucleotide sequence ID" value="XM_031086881.1"/>
</dbReference>
<dbReference type="InParanoid" id="A0A7N2MUD2"/>
<dbReference type="EMBL" id="LRBV02000011">
    <property type="status" value="NOT_ANNOTATED_CDS"/>
    <property type="molecule type" value="Genomic_DNA"/>
</dbReference>
<dbReference type="Gramene" id="QL11p003836:mrna">
    <property type="protein sequence ID" value="QL11p003836:mrna"/>
    <property type="gene ID" value="QL11p003836"/>
</dbReference>
<dbReference type="InterPro" id="IPR055411">
    <property type="entry name" value="LRR_FXL15/At3g58940/PEG3-like"/>
</dbReference>
<dbReference type="InterPro" id="IPR050232">
    <property type="entry name" value="FBL13/AtMIF1-like"/>
</dbReference>
<dbReference type="Pfam" id="PF08387">
    <property type="entry name" value="FBD"/>
    <property type="match status" value="1"/>
</dbReference>
<dbReference type="InterPro" id="IPR032675">
    <property type="entry name" value="LRR_dom_sf"/>
</dbReference>
<name>A0A7N2MUD2_QUELO</name>
<dbReference type="RefSeq" id="XP_030942739.1">
    <property type="nucleotide sequence ID" value="XM_031086879.1"/>
</dbReference>
<sequence length="453" mass="52233">MKKQRRETEEEEHSDIISSLPDCMLAHILYFLPTKQAILTSILSSRWRALWTLVPGLHLDKPTLYSIRTSTLDDILLPRNPSTLCKLRIDCPRRSFVDKCVQAAILCGVQELDLVLDLHNQTKELPGSVFFCTTLVVLKLRGHFLLNPPDSASSSSSMFPSLKILRISHVYYANHNSLSTLLATCPLLQDLRIKVGDSDLDFLDKETDKKFNILVFVPTLKILVLDCSFLHWSFKLHINTPALEYFNFKGDLDSDVVSENLPNLFKSVLDVRNCYHLDWMWKLTSFMGLLCNIRSMELWIGTAEYILEHSSSNNHYDVPMFHNLSSLKFYGDLWAMWSPWNAVKLLLCRAPKLQTLTFELNYRCCIRSFSVDFPLKKPLDVPECLSSHLTTCHYKGFSGHVMELVEQILKESKVLKTMKITFNSDLDSKEKLRIHEEIMKFPRTSQTCQIAFD</sequence>
<dbReference type="SMART" id="SM00579">
    <property type="entry name" value="FBD"/>
    <property type="match status" value="1"/>
</dbReference>
<dbReference type="FunCoup" id="A0A7N2MUD2">
    <property type="interactions" value="1643"/>
</dbReference>
<dbReference type="OrthoDB" id="612216at2759"/>
<dbReference type="InterPro" id="IPR006566">
    <property type="entry name" value="FBD"/>
</dbReference>
<dbReference type="Pfam" id="PF00646">
    <property type="entry name" value="F-box"/>
    <property type="match status" value="1"/>
</dbReference>
<dbReference type="InterPro" id="IPR001810">
    <property type="entry name" value="F-box_dom"/>
</dbReference>
<dbReference type="SUPFAM" id="SSF81383">
    <property type="entry name" value="F-box domain"/>
    <property type="match status" value="1"/>
</dbReference>
<dbReference type="RefSeq" id="XP_030942742.1">
    <property type="nucleotide sequence ID" value="XM_031086882.1"/>
</dbReference>
<dbReference type="RefSeq" id="XP_030942743.1">
    <property type="nucleotide sequence ID" value="XM_031086883.1"/>
</dbReference>
<organism evidence="2 3">
    <name type="scientific">Quercus lobata</name>
    <name type="common">Valley oak</name>
    <dbReference type="NCBI Taxonomy" id="97700"/>
    <lineage>
        <taxon>Eukaryota</taxon>
        <taxon>Viridiplantae</taxon>
        <taxon>Streptophyta</taxon>
        <taxon>Embryophyta</taxon>
        <taxon>Tracheophyta</taxon>
        <taxon>Spermatophyta</taxon>
        <taxon>Magnoliopsida</taxon>
        <taxon>eudicotyledons</taxon>
        <taxon>Gunneridae</taxon>
        <taxon>Pentapetalae</taxon>
        <taxon>rosids</taxon>
        <taxon>fabids</taxon>
        <taxon>Fagales</taxon>
        <taxon>Fagaceae</taxon>
        <taxon>Quercus</taxon>
    </lineage>
</organism>
<dbReference type="InterPro" id="IPR053781">
    <property type="entry name" value="F-box_AtFBL13-like"/>
</dbReference>
<proteinExistence type="predicted"/>
<feature type="domain" description="FBD" evidence="1">
    <location>
        <begin position="383"/>
        <end position="453"/>
    </location>
</feature>